<dbReference type="InterPro" id="IPR000994">
    <property type="entry name" value="Pept_M24"/>
</dbReference>
<feature type="domain" description="Peptidase M24" evidence="1">
    <location>
        <begin position="27"/>
        <end position="167"/>
    </location>
</feature>
<keyword evidence="3" id="KW-1185">Reference proteome</keyword>
<comment type="caution">
    <text evidence="2">The sequence shown here is derived from an EMBL/GenBank/DDBJ whole genome shotgun (WGS) entry which is preliminary data.</text>
</comment>
<reference evidence="2 3" key="1">
    <citation type="submission" date="2024-07" db="EMBL/GenBank/DDBJ databases">
        <title>Section-level genome sequencing and comparative genomics of Aspergillus sections Usti and Cavernicolus.</title>
        <authorList>
            <consortium name="Lawrence Berkeley National Laboratory"/>
            <person name="Nybo J.L."/>
            <person name="Vesth T.C."/>
            <person name="Theobald S."/>
            <person name="Frisvad J.C."/>
            <person name="Larsen T.O."/>
            <person name="Kjaerboelling I."/>
            <person name="Rothschild-Mancinelli K."/>
            <person name="Lyhne E.K."/>
            <person name="Kogle M.E."/>
            <person name="Barry K."/>
            <person name="Clum A."/>
            <person name="Na H."/>
            <person name="Ledsgaard L."/>
            <person name="Lin J."/>
            <person name="Lipzen A."/>
            <person name="Kuo A."/>
            <person name="Riley R."/>
            <person name="Mondo S."/>
            <person name="Labutti K."/>
            <person name="Haridas S."/>
            <person name="Pangalinan J."/>
            <person name="Salamov A.A."/>
            <person name="Simmons B.A."/>
            <person name="Magnuson J.K."/>
            <person name="Chen J."/>
            <person name="Drula E."/>
            <person name="Henrissat B."/>
            <person name="Wiebenga A."/>
            <person name="Lubbers R.J."/>
            <person name="Gomes A.C."/>
            <person name="Makela M.R."/>
            <person name="Stajich J."/>
            <person name="Grigoriev I.V."/>
            <person name="Mortensen U.H."/>
            <person name="De Vries R.P."/>
            <person name="Baker S.E."/>
            <person name="Andersen M.R."/>
        </authorList>
    </citation>
    <scope>NUCLEOTIDE SEQUENCE [LARGE SCALE GENOMIC DNA]</scope>
    <source>
        <strain evidence="2 3">CBS 588.65</strain>
    </source>
</reference>
<dbReference type="EMBL" id="JBFXLT010000126">
    <property type="protein sequence ID" value="KAL2807924.1"/>
    <property type="molecule type" value="Genomic_DNA"/>
</dbReference>
<name>A0ABR4GXJ2_9EURO</name>
<evidence type="ECO:0000259" key="1">
    <source>
        <dbReference type="Pfam" id="PF00557"/>
    </source>
</evidence>
<accession>A0ABR4GXJ2</accession>
<sequence length="207" mass="23402">MTLGMSAVLEKDFIRSSPKMQSRPKSVALFNAIKSLIRPGISEETLNKEIYDLGAEYGVRSHWHKRVIRSGPDTLCPFADNPPGPPVFEAYEADFGRTFVLGNDPLKLKLRGSLEPVWNTVRNRYREDPDMTGDQLYAIATEEAERAGWVFGAELAGHLIALYVKKGNTDKINSVGRDGLRRHWILKIHLRDLEGRFGGFYEQLLTI</sequence>
<protein>
    <recommendedName>
        <fullName evidence="1">Peptidase M24 domain-containing protein</fullName>
    </recommendedName>
</protein>
<evidence type="ECO:0000313" key="2">
    <source>
        <dbReference type="EMBL" id="KAL2807924.1"/>
    </source>
</evidence>
<evidence type="ECO:0000313" key="3">
    <source>
        <dbReference type="Proteomes" id="UP001610334"/>
    </source>
</evidence>
<organism evidence="2 3">
    <name type="scientific">Aspergillus granulosus</name>
    <dbReference type="NCBI Taxonomy" id="176169"/>
    <lineage>
        <taxon>Eukaryota</taxon>
        <taxon>Fungi</taxon>
        <taxon>Dikarya</taxon>
        <taxon>Ascomycota</taxon>
        <taxon>Pezizomycotina</taxon>
        <taxon>Eurotiomycetes</taxon>
        <taxon>Eurotiomycetidae</taxon>
        <taxon>Eurotiales</taxon>
        <taxon>Aspergillaceae</taxon>
        <taxon>Aspergillus</taxon>
        <taxon>Aspergillus subgen. Nidulantes</taxon>
    </lineage>
</organism>
<dbReference type="SUPFAM" id="SSF55920">
    <property type="entry name" value="Creatinase/aminopeptidase"/>
    <property type="match status" value="1"/>
</dbReference>
<gene>
    <name evidence="2" type="ORF">BJX63DRAFT_424985</name>
</gene>
<dbReference type="Pfam" id="PF00557">
    <property type="entry name" value="Peptidase_M24"/>
    <property type="match status" value="1"/>
</dbReference>
<dbReference type="Proteomes" id="UP001610334">
    <property type="component" value="Unassembled WGS sequence"/>
</dbReference>
<proteinExistence type="predicted"/>
<dbReference type="InterPro" id="IPR036005">
    <property type="entry name" value="Creatinase/aminopeptidase-like"/>
</dbReference>